<keyword evidence="2" id="KW-1185">Reference proteome</keyword>
<dbReference type="Proteomes" id="UP001060215">
    <property type="component" value="Chromosome 4"/>
</dbReference>
<organism evidence="1 2">
    <name type="scientific">Camellia lanceoleosa</name>
    <dbReference type="NCBI Taxonomy" id="1840588"/>
    <lineage>
        <taxon>Eukaryota</taxon>
        <taxon>Viridiplantae</taxon>
        <taxon>Streptophyta</taxon>
        <taxon>Embryophyta</taxon>
        <taxon>Tracheophyta</taxon>
        <taxon>Spermatophyta</taxon>
        <taxon>Magnoliopsida</taxon>
        <taxon>eudicotyledons</taxon>
        <taxon>Gunneridae</taxon>
        <taxon>Pentapetalae</taxon>
        <taxon>asterids</taxon>
        <taxon>Ericales</taxon>
        <taxon>Theaceae</taxon>
        <taxon>Camellia</taxon>
    </lineage>
</organism>
<evidence type="ECO:0000313" key="1">
    <source>
        <dbReference type="EMBL" id="KAI8016744.1"/>
    </source>
</evidence>
<evidence type="ECO:0000313" key="2">
    <source>
        <dbReference type="Proteomes" id="UP001060215"/>
    </source>
</evidence>
<comment type="caution">
    <text evidence="1">The sequence shown here is derived from an EMBL/GenBank/DDBJ whole genome shotgun (WGS) entry which is preliminary data.</text>
</comment>
<gene>
    <name evidence="1" type="ORF">LOK49_LG05G01224</name>
</gene>
<dbReference type="EMBL" id="CM045761">
    <property type="protein sequence ID" value="KAI8016744.1"/>
    <property type="molecule type" value="Genomic_DNA"/>
</dbReference>
<proteinExistence type="predicted"/>
<name>A0ACC0HUL2_9ERIC</name>
<sequence length="247" mass="27382">MQTNQLRTPPRRSRTSSFAAKTERSCSKLHCGLWDLGATKSKQARGQLCTPRSLLNTPRAKRKISPQPSVNSSTAENETPYPMSSSRPNGRQPNNMYDPYSDDDDDVMDLHMNLHHYVAAVHNLHQYAAAVHNLHQESTSVSCSSDEECDNFLPWLERKAGTKISAVLSIGKSAYGRPEGGRGEGQGGRGKNSLDKWGEEQRAGGEERQVAQHGAEQRAGSSSGNPSCQRMPRWMRSRLAWRMGCSQ</sequence>
<accession>A0ACC0HUL2</accession>
<protein>
    <submittedName>
        <fullName evidence="1">Uncharacterized protein</fullName>
    </submittedName>
</protein>
<reference evidence="1 2" key="1">
    <citation type="journal article" date="2022" name="Plant J.">
        <title>Chromosome-level genome of Camellia lanceoleosa provides a valuable resource for understanding genome evolution and self-incompatibility.</title>
        <authorList>
            <person name="Gong W."/>
            <person name="Xiao S."/>
            <person name="Wang L."/>
            <person name="Liao Z."/>
            <person name="Chang Y."/>
            <person name="Mo W."/>
            <person name="Hu G."/>
            <person name="Li W."/>
            <person name="Zhao G."/>
            <person name="Zhu H."/>
            <person name="Hu X."/>
            <person name="Ji K."/>
            <person name="Xiang X."/>
            <person name="Song Q."/>
            <person name="Yuan D."/>
            <person name="Jin S."/>
            <person name="Zhang L."/>
        </authorList>
    </citation>
    <scope>NUCLEOTIDE SEQUENCE [LARGE SCALE GENOMIC DNA]</scope>
    <source>
        <strain evidence="1">SQ_2022a</strain>
    </source>
</reference>